<evidence type="ECO:0000313" key="2">
    <source>
        <dbReference type="Proteomes" id="UP001154282"/>
    </source>
</evidence>
<proteinExistence type="predicted"/>
<organism evidence="1 2">
    <name type="scientific">Linum tenue</name>
    <dbReference type="NCBI Taxonomy" id="586396"/>
    <lineage>
        <taxon>Eukaryota</taxon>
        <taxon>Viridiplantae</taxon>
        <taxon>Streptophyta</taxon>
        <taxon>Embryophyta</taxon>
        <taxon>Tracheophyta</taxon>
        <taxon>Spermatophyta</taxon>
        <taxon>Magnoliopsida</taxon>
        <taxon>eudicotyledons</taxon>
        <taxon>Gunneridae</taxon>
        <taxon>Pentapetalae</taxon>
        <taxon>rosids</taxon>
        <taxon>fabids</taxon>
        <taxon>Malpighiales</taxon>
        <taxon>Linaceae</taxon>
        <taxon>Linum</taxon>
    </lineage>
</organism>
<name>A0AAV0N4L1_9ROSI</name>
<protein>
    <submittedName>
        <fullName evidence="1">Uncharacterized protein</fullName>
    </submittedName>
</protein>
<keyword evidence="2" id="KW-1185">Reference proteome</keyword>
<dbReference type="EMBL" id="CAMGYJ010000008">
    <property type="protein sequence ID" value="CAI0453453.1"/>
    <property type="molecule type" value="Genomic_DNA"/>
</dbReference>
<dbReference type="AlphaFoldDB" id="A0AAV0N4L1"/>
<dbReference type="Proteomes" id="UP001154282">
    <property type="component" value="Unassembled WGS sequence"/>
</dbReference>
<sequence>MVCSFLQVYVWLEVSIGDRFSNAVSSVSIVQGMESGEMKVLILVGENGSGQTTQDLPERWMAHKSDDKPDPVQLKAAHFR</sequence>
<accession>A0AAV0N4L1</accession>
<gene>
    <name evidence="1" type="ORF">LITE_LOCUS31604</name>
</gene>
<evidence type="ECO:0000313" key="1">
    <source>
        <dbReference type="EMBL" id="CAI0453453.1"/>
    </source>
</evidence>
<comment type="caution">
    <text evidence="1">The sequence shown here is derived from an EMBL/GenBank/DDBJ whole genome shotgun (WGS) entry which is preliminary data.</text>
</comment>
<reference evidence="1" key="1">
    <citation type="submission" date="2022-08" db="EMBL/GenBank/DDBJ databases">
        <authorList>
            <person name="Gutierrez-Valencia J."/>
        </authorList>
    </citation>
    <scope>NUCLEOTIDE SEQUENCE</scope>
</reference>